<proteinExistence type="predicted"/>
<keyword evidence="1" id="KW-1133">Transmembrane helix</keyword>
<protein>
    <recommendedName>
        <fullName evidence="4">LPS export ABC transporter periplasmic protein LptC</fullName>
    </recommendedName>
</protein>
<dbReference type="RefSeq" id="WP_189425286.1">
    <property type="nucleotide sequence ID" value="NZ_BMZE01000002.1"/>
</dbReference>
<dbReference type="EMBL" id="BMZE01000002">
    <property type="protein sequence ID" value="GHA22439.1"/>
    <property type="molecule type" value="Genomic_DNA"/>
</dbReference>
<accession>A0A918S3T6</accession>
<dbReference type="AlphaFoldDB" id="A0A918S3T6"/>
<evidence type="ECO:0000313" key="2">
    <source>
        <dbReference type="EMBL" id="GHA22439.1"/>
    </source>
</evidence>
<name>A0A918S3T6_9HYPH</name>
<sequence>MALTDDTRARAAIFRRLQRRNRAVDVFRIALPVCGIVIFVFLAIQISISNAGSGFILEHVTEVPDTVRVETPEYRGVLEDGGHYSVWAGEAFMQLDDTDRIALAEAGMELIRPASPTMSVSAPEATLDTSTEVVDIEGIARVSDATGTTGILEQSRFAWSQRHLVSEGPVNIDYADGTKLEAGALDYDLGAGVWTFRDVRVTLPDTPGASPRDDAGARP</sequence>
<comment type="caution">
    <text evidence="2">The sequence shown here is derived from an EMBL/GenBank/DDBJ whole genome shotgun (WGS) entry which is preliminary data.</text>
</comment>
<keyword evidence="3" id="KW-1185">Reference proteome</keyword>
<evidence type="ECO:0000256" key="1">
    <source>
        <dbReference type="SAM" id="Phobius"/>
    </source>
</evidence>
<organism evidence="2 3">
    <name type="scientific">Devosia pacifica</name>
    <dbReference type="NCBI Taxonomy" id="1335967"/>
    <lineage>
        <taxon>Bacteria</taxon>
        <taxon>Pseudomonadati</taxon>
        <taxon>Pseudomonadota</taxon>
        <taxon>Alphaproteobacteria</taxon>
        <taxon>Hyphomicrobiales</taxon>
        <taxon>Devosiaceae</taxon>
        <taxon>Devosia</taxon>
    </lineage>
</organism>
<dbReference type="Proteomes" id="UP000646579">
    <property type="component" value="Unassembled WGS sequence"/>
</dbReference>
<keyword evidence="1" id="KW-0472">Membrane</keyword>
<reference evidence="2" key="1">
    <citation type="journal article" date="2014" name="Int. J. Syst. Evol. Microbiol.">
        <title>Complete genome sequence of Corynebacterium casei LMG S-19264T (=DSM 44701T), isolated from a smear-ripened cheese.</title>
        <authorList>
            <consortium name="US DOE Joint Genome Institute (JGI-PGF)"/>
            <person name="Walter F."/>
            <person name="Albersmeier A."/>
            <person name="Kalinowski J."/>
            <person name="Ruckert C."/>
        </authorList>
    </citation>
    <scope>NUCLEOTIDE SEQUENCE</scope>
    <source>
        <strain evidence="2">KCTC 32437</strain>
    </source>
</reference>
<gene>
    <name evidence="2" type="ORF">GCM10007989_17290</name>
</gene>
<keyword evidence="1" id="KW-0812">Transmembrane</keyword>
<feature type="transmembrane region" description="Helical" evidence="1">
    <location>
        <begin position="26"/>
        <end position="48"/>
    </location>
</feature>
<reference evidence="2" key="2">
    <citation type="submission" date="2020-09" db="EMBL/GenBank/DDBJ databases">
        <authorList>
            <person name="Sun Q."/>
            <person name="Kim S."/>
        </authorList>
    </citation>
    <scope>NUCLEOTIDE SEQUENCE</scope>
    <source>
        <strain evidence="2">KCTC 32437</strain>
    </source>
</reference>
<evidence type="ECO:0000313" key="3">
    <source>
        <dbReference type="Proteomes" id="UP000646579"/>
    </source>
</evidence>
<evidence type="ECO:0008006" key="4">
    <source>
        <dbReference type="Google" id="ProtNLM"/>
    </source>
</evidence>